<evidence type="ECO:0000256" key="3">
    <source>
        <dbReference type="ARBA" id="ARBA00022603"/>
    </source>
</evidence>
<sequence>MLKIKIKKELGQNFIIKKGIIKNIINIINIKKYDNIVEIGSGIGLITQKVLDITKNKIYSIEIDKELIKMLVNKFYFYSNYIFFQKDILKSDLSKIKNIRVIGNLPYHISVKILVKLIKYKKNIKDMHLMFQKEVSRRLSAKKGEKSWCGISVIIQYFCKVFKVLELSSDKFIPKPKVISTMIKLIPYKKKQLIVKDKKRFFYIVKKSFSKKRQTLQNNLKGLINISPKRRAKTLTIKEFVILTNTIIDLKDI</sequence>
<feature type="binding site" evidence="7 8">
    <location>
        <position position="15"/>
    </location>
    <ligand>
        <name>S-adenosyl-L-methionine</name>
        <dbReference type="ChEBI" id="CHEBI:59789"/>
    </ligand>
</feature>
<feature type="domain" description="Ribosomal RNA adenine methylase transferase N-terminal" evidence="9">
    <location>
        <begin position="20"/>
        <end position="189"/>
    </location>
</feature>
<evidence type="ECO:0000313" key="10">
    <source>
        <dbReference type="EMBL" id="CAA3706698.1"/>
    </source>
</evidence>
<evidence type="ECO:0000313" key="11">
    <source>
        <dbReference type="Proteomes" id="UP000510842"/>
    </source>
</evidence>
<keyword evidence="6 7" id="KW-0694">RNA-binding</keyword>
<dbReference type="EMBL" id="LR744089">
    <property type="protein sequence ID" value="CAA3706698.1"/>
    <property type="molecule type" value="Genomic_DNA"/>
</dbReference>
<dbReference type="RefSeq" id="WP_180824808.1">
    <property type="nucleotide sequence ID" value="NZ_LR744089.1"/>
</dbReference>
<dbReference type="InterPro" id="IPR020598">
    <property type="entry name" value="rRNA_Ade_methylase_Trfase_N"/>
</dbReference>
<name>A0A6S6RTC3_9GAMM</name>
<evidence type="ECO:0000259" key="9">
    <source>
        <dbReference type="SMART" id="SM00650"/>
    </source>
</evidence>
<comment type="function">
    <text evidence="7">Specifically dimethylates two adjacent adenosines (A1518 and A1519) in the loop of a conserved hairpin near the 3'-end of 16S rRNA in the 30S particle. May play a critical role in biogenesis of 30S subunits.</text>
</comment>
<dbReference type="PANTHER" id="PTHR11727:SF7">
    <property type="entry name" value="DIMETHYLADENOSINE TRANSFERASE-RELATED"/>
    <property type="match status" value="1"/>
</dbReference>
<keyword evidence="3 7" id="KW-0489">Methyltransferase</keyword>
<feature type="binding site" evidence="7 8">
    <location>
        <position position="13"/>
    </location>
    <ligand>
        <name>S-adenosyl-L-methionine</name>
        <dbReference type="ChEBI" id="CHEBI:59789"/>
    </ligand>
</feature>
<dbReference type="GO" id="GO:0005829">
    <property type="term" value="C:cytosol"/>
    <property type="evidence" value="ECO:0007669"/>
    <property type="project" value="TreeGrafter"/>
</dbReference>
<dbReference type="InterPro" id="IPR029063">
    <property type="entry name" value="SAM-dependent_MTases_sf"/>
</dbReference>
<protein>
    <recommendedName>
        <fullName evidence="7">Ribosomal RNA small subunit methyltransferase A</fullName>
        <ecNumber evidence="7">2.1.1.182</ecNumber>
    </recommendedName>
    <alternativeName>
        <fullName evidence="7">16S rRNA (adenine(1518)-N(6)/adenine(1519)-N(6))-dimethyltransferase</fullName>
    </alternativeName>
    <alternativeName>
        <fullName evidence="7">16S rRNA dimethyladenosine transferase</fullName>
    </alternativeName>
    <alternativeName>
        <fullName evidence="7">16S rRNA dimethylase</fullName>
    </alternativeName>
    <alternativeName>
        <fullName evidence="7">S-adenosylmethionine-6-N', N'-adenosyl(rRNA) dimethyltransferase</fullName>
    </alternativeName>
</protein>
<comment type="catalytic activity">
    <reaction evidence="7">
        <text>adenosine(1518)/adenosine(1519) in 16S rRNA + 4 S-adenosyl-L-methionine = N(6)-dimethyladenosine(1518)/N(6)-dimethyladenosine(1519) in 16S rRNA + 4 S-adenosyl-L-homocysteine + 4 H(+)</text>
        <dbReference type="Rhea" id="RHEA:19609"/>
        <dbReference type="Rhea" id="RHEA-COMP:10232"/>
        <dbReference type="Rhea" id="RHEA-COMP:10233"/>
        <dbReference type="ChEBI" id="CHEBI:15378"/>
        <dbReference type="ChEBI" id="CHEBI:57856"/>
        <dbReference type="ChEBI" id="CHEBI:59789"/>
        <dbReference type="ChEBI" id="CHEBI:74411"/>
        <dbReference type="ChEBI" id="CHEBI:74493"/>
        <dbReference type="EC" id="2.1.1.182"/>
    </reaction>
</comment>
<evidence type="ECO:0000256" key="5">
    <source>
        <dbReference type="ARBA" id="ARBA00022691"/>
    </source>
</evidence>
<keyword evidence="2 7" id="KW-0698">rRNA processing</keyword>
<dbReference type="PROSITE" id="PS51689">
    <property type="entry name" value="SAM_RNA_A_N6_MT"/>
    <property type="match status" value="1"/>
</dbReference>
<dbReference type="GO" id="GO:0003723">
    <property type="term" value="F:RNA binding"/>
    <property type="evidence" value="ECO:0007669"/>
    <property type="project" value="UniProtKB-UniRule"/>
</dbReference>
<dbReference type="PROSITE" id="PS01131">
    <property type="entry name" value="RRNA_A_DIMETH"/>
    <property type="match status" value="1"/>
</dbReference>
<dbReference type="Gene3D" id="1.10.8.100">
    <property type="entry name" value="Ribosomal RNA adenine dimethylase-like, domain 2"/>
    <property type="match status" value="1"/>
</dbReference>
<dbReference type="SUPFAM" id="SSF53335">
    <property type="entry name" value="S-adenosyl-L-methionine-dependent methyltransferases"/>
    <property type="match status" value="1"/>
</dbReference>
<dbReference type="HAMAP" id="MF_00607">
    <property type="entry name" value="16SrRNA_methyltr_A"/>
    <property type="match status" value="1"/>
</dbReference>
<proteinExistence type="inferred from homology"/>
<organism evidence="10 11">
    <name type="scientific">Candidatus Portiera aleyrodidarum</name>
    <name type="common">primary endosymbiont of Bemisia tabaci</name>
    <dbReference type="NCBI Taxonomy" id="91844"/>
    <lineage>
        <taxon>Bacteria</taxon>
        <taxon>Pseudomonadati</taxon>
        <taxon>Pseudomonadota</taxon>
        <taxon>Gammaproteobacteria</taxon>
        <taxon>Candidatus Johnevansiales</taxon>
        <taxon>Candidatus Johnevansiaceae</taxon>
        <taxon>Candidatus Portiera</taxon>
    </lineage>
</organism>
<dbReference type="SMART" id="SM00650">
    <property type="entry name" value="rADc"/>
    <property type="match status" value="1"/>
</dbReference>
<dbReference type="Pfam" id="PF00398">
    <property type="entry name" value="RrnaAD"/>
    <property type="match status" value="1"/>
</dbReference>
<evidence type="ECO:0000256" key="2">
    <source>
        <dbReference type="ARBA" id="ARBA00022552"/>
    </source>
</evidence>
<dbReference type="InterPro" id="IPR001737">
    <property type="entry name" value="KsgA/Erm"/>
</dbReference>
<evidence type="ECO:0000256" key="4">
    <source>
        <dbReference type="ARBA" id="ARBA00022679"/>
    </source>
</evidence>
<dbReference type="GO" id="GO:0052908">
    <property type="term" value="F:16S rRNA (adenine(1518)-N(6)/adenine(1519)-N(6))-dimethyltransferase activity"/>
    <property type="evidence" value="ECO:0007669"/>
    <property type="project" value="UniProtKB-EC"/>
</dbReference>
<evidence type="ECO:0000256" key="6">
    <source>
        <dbReference type="ARBA" id="ARBA00022884"/>
    </source>
</evidence>
<feature type="binding site" evidence="7 8">
    <location>
        <position position="104"/>
    </location>
    <ligand>
        <name>S-adenosyl-L-methionine</name>
        <dbReference type="ChEBI" id="CHEBI:59789"/>
    </ligand>
</feature>
<dbReference type="NCBIfam" id="TIGR00755">
    <property type="entry name" value="ksgA"/>
    <property type="match status" value="1"/>
</dbReference>
<comment type="similarity">
    <text evidence="7">Belongs to the class I-like SAM-binding methyltransferase superfamily. rRNA adenine N(6)-methyltransferase family. RsmA subfamily.</text>
</comment>
<dbReference type="PANTHER" id="PTHR11727">
    <property type="entry name" value="DIMETHYLADENOSINE TRANSFERASE"/>
    <property type="match status" value="1"/>
</dbReference>
<keyword evidence="11" id="KW-1185">Reference proteome</keyword>
<keyword evidence="4 7" id="KW-0808">Transferase</keyword>
<accession>A0A6S6RTC3</accession>
<comment type="subcellular location">
    <subcellularLocation>
        <location evidence="7">Cytoplasm</location>
    </subcellularLocation>
</comment>
<reference evidence="10 11" key="1">
    <citation type="submission" date="2019-12" db="EMBL/GenBank/DDBJ databases">
        <authorList>
            <person name="Santos-Garcia D."/>
            <person name="Santos-Garcia D."/>
            <person name="Santos-Garcia D."/>
        </authorList>
    </citation>
    <scope>NUCLEOTIDE SEQUENCE [LARGE SCALE GENOMIC DNA]</scope>
    <source>
        <strain evidence="10">PeMo</strain>
    </source>
</reference>
<dbReference type="EC" id="2.1.1.182" evidence="7"/>
<keyword evidence="1 7" id="KW-0963">Cytoplasm</keyword>
<feature type="binding site" evidence="7 8">
    <location>
        <position position="40"/>
    </location>
    <ligand>
        <name>S-adenosyl-L-methionine</name>
        <dbReference type="ChEBI" id="CHEBI:59789"/>
    </ligand>
</feature>
<dbReference type="InterPro" id="IPR023165">
    <property type="entry name" value="rRNA_Ade_diMease-like_C"/>
</dbReference>
<keyword evidence="5 7" id="KW-0949">S-adenosyl-L-methionine</keyword>
<dbReference type="Gene3D" id="3.40.50.150">
    <property type="entry name" value="Vaccinia Virus protein VP39"/>
    <property type="match status" value="1"/>
</dbReference>
<dbReference type="InterPro" id="IPR020596">
    <property type="entry name" value="rRNA_Ade_Mease_Trfase_CS"/>
</dbReference>
<feature type="binding site" evidence="7 8">
    <location>
        <position position="62"/>
    </location>
    <ligand>
        <name>S-adenosyl-L-methionine</name>
        <dbReference type="ChEBI" id="CHEBI:59789"/>
    </ligand>
</feature>
<evidence type="ECO:0000256" key="7">
    <source>
        <dbReference type="HAMAP-Rule" id="MF_00607"/>
    </source>
</evidence>
<dbReference type="InterPro" id="IPR011530">
    <property type="entry name" value="rRNA_adenine_dimethylase"/>
</dbReference>
<dbReference type="Proteomes" id="UP000510842">
    <property type="component" value="Chromosome"/>
</dbReference>
<dbReference type="CDD" id="cd02440">
    <property type="entry name" value="AdoMet_MTases"/>
    <property type="match status" value="1"/>
</dbReference>
<gene>
    <name evidence="7 10" type="primary">rsmA</name>
    <name evidence="7" type="synonym">ksgA</name>
    <name evidence="10" type="ORF">PEMO_0162</name>
</gene>
<dbReference type="AlphaFoldDB" id="A0A6S6RTC3"/>
<evidence type="ECO:0000256" key="1">
    <source>
        <dbReference type="ARBA" id="ARBA00022490"/>
    </source>
</evidence>
<feature type="binding site" evidence="7 8">
    <location>
        <position position="87"/>
    </location>
    <ligand>
        <name>S-adenosyl-L-methionine</name>
        <dbReference type="ChEBI" id="CHEBI:59789"/>
    </ligand>
</feature>
<evidence type="ECO:0000256" key="8">
    <source>
        <dbReference type="PROSITE-ProRule" id="PRU01026"/>
    </source>
</evidence>